<dbReference type="InterPro" id="IPR036909">
    <property type="entry name" value="Cyt_c-like_dom_sf"/>
</dbReference>
<keyword evidence="1" id="KW-0349">Heme</keyword>
<protein>
    <recommendedName>
        <fullName evidence="4">Cytochrome c domain-containing protein</fullName>
    </recommendedName>
</protein>
<dbReference type="SUPFAM" id="SSF46626">
    <property type="entry name" value="Cytochrome c"/>
    <property type="match status" value="1"/>
</dbReference>
<dbReference type="Gene3D" id="2.60.120.310">
    <property type="entry name" value="Copper type II, ascorbate-dependent monooxygenase, N-terminal domain"/>
    <property type="match status" value="1"/>
</dbReference>
<sequence length="416" mass="46002">MTTPYRIIAVILLVVAVSNLRAHKPISSKYTYGEDVYPIFLEHCGSCHSQNGVGPMSLLTYQDAYPWAQSIKEEIVNLSMPPWSAEEGFGAFKHRSSLTAHELNVLVDWSNGGTPEGLKLSNVEPTSTESTWSLGDPSLVLEIPENFSMDPATSETVHYFVLNGERQAERWVTAVDVRPGNASIVRSVQVYVDATDRSRRLDAGDEAPGFIMDELEPGFQIEQIIGIWVAGQSSIQTDPGLAYYLPAGSDLVARIHYKKTWLDEGLSVEDRTAVGMYFSEASDLTPIKSLAVGVSGATDTMSGMFVNYDQMINESIELLSLIPEIDSSPLFVQLEAILPTGERTPIVRLAQPRPAWRTRHWLKEPIQLPAGTRLNVSAIYPSIFAAENMSSLRFNMDVVPETQFNLVQNNHVLAAR</sequence>
<dbReference type="SUPFAM" id="SSF49742">
    <property type="entry name" value="PHM/PNGase F"/>
    <property type="match status" value="1"/>
</dbReference>
<dbReference type="GO" id="GO:0016715">
    <property type="term" value="F:oxidoreductase activity, acting on paired donors, with incorporation or reduction of molecular oxygen, reduced ascorbate as one donor, and incorporation of one atom of oxygen"/>
    <property type="evidence" value="ECO:0007669"/>
    <property type="project" value="InterPro"/>
</dbReference>
<evidence type="ECO:0000256" key="2">
    <source>
        <dbReference type="ARBA" id="ARBA00022723"/>
    </source>
</evidence>
<feature type="domain" description="Cytochrome c" evidence="4">
    <location>
        <begin position="28"/>
        <end position="114"/>
    </location>
</feature>
<keyword evidence="2" id="KW-0479">Metal-binding</keyword>
<dbReference type="InterPro" id="IPR008977">
    <property type="entry name" value="PHM/PNGase_F_dom_sf"/>
</dbReference>
<dbReference type="AlphaFoldDB" id="A0A381PXX8"/>
<dbReference type="GO" id="GO:0009055">
    <property type="term" value="F:electron transfer activity"/>
    <property type="evidence" value="ECO:0007669"/>
    <property type="project" value="InterPro"/>
</dbReference>
<accession>A0A381PXX8</accession>
<dbReference type="GO" id="GO:0005507">
    <property type="term" value="F:copper ion binding"/>
    <property type="evidence" value="ECO:0007669"/>
    <property type="project" value="InterPro"/>
</dbReference>
<dbReference type="GO" id="GO:0020037">
    <property type="term" value="F:heme binding"/>
    <property type="evidence" value="ECO:0007669"/>
    <property type="project" value="InterPro"/>
</dbReference>
<proteinExistence type="predicted"/>
<name>A0A381PXX8_9ZZZZ</name>
<dbReference type="InterPro" id="IPR036939">
    <property type="entry name" value="Cu2_ascorb_mOase_N_sf"/>
</dbReference>
<evidence type="ECO:0000256" key="1">
    <source>
        <dbReference type="ARBA" id="ARBA00022617"/>
    </source>
</evidence>
<organism evidence="5">
    <name type="scientific">marine metagenome</name>
    <dbReference type="NCBI Taxonomy" id="408172"/>
    <lineage>
        <taxon>unclassified sequences</taxon>
        <taxon>metagenomes</taxon>
        <taxon>ecological metagenomes</taxon>
    </lineage>
</organism>
<evidence type="ECO:0000259" key="4">
    <source>
        <dbReference type="PROSITE" id="PS51007"/>
    </source>
</evidence>
<reference evidence="5" key="1">
    <citation type="submission" date="2018-05" db="EMBL/GenBank/DDBJ databases">
        <authorList>
            <person name="Lanie J.A."/>
            <person name="Ng W.-L."/>
            <person name="Kazmierczak K.M."/>
            <person name="Andrzejewski T.M."/>
            <person name="Davidsen T.M."/>
            <person name="Wayne K.J."/>
            <person name="Tettelin H."/>
            <person name="Glass J.I."/>
            <person name="Rusch D."/>
            <person name="Podicherti R."/>
            <person name="Tsui H.-C.T."/>
            <person name="Winkler M.E."/>
        </authorList>
    </citation>
    <scope>NUCLEOTIDE SEQUENCE</scope>
</reference>
<keyword evidence="3" id="KW-0408">Iron</keyword>
<gene>
    <name evidence="5" type="ORF">METZ01_LOCUS24338</name>
</gene>
<evidence type="ECO:0000256" key="3">
    <source>
        <dbReference type="ARBA" id="ARBA00023004"/>
    </source>
</evidence>
<evidence type="ECO:0000313" key="5">
    <source>
        <dbReference type="EMBL" id="SUZ71484.1"/>
    </source>
</evidence>
<dbReference type="EMBL" id="UINC01001123">
    <property type="protein sequence ID" value="SUZ71484.1"/>
    <property type="molecule type" value="Genomic_DNA"/>
</dbReference>
<dbReference type="PROSITE" id="PS51007">
    <property type="entry name" value="CYTC"/>
    <property type="match status" value="1"/>
</dbReference>
<dbReference type="InterPro" id="IPR009056">
    <property type="entry name" value="Cyt_c-like_dom"/>
</dbReference>